<dbReference type="PIRSF" id="PIRSF006247">
    <property type="entry name" value="TrkH"/>
    <property type="match status" value="1"/>
</dbReference>
<evidence type="ECO:0000256" key="12">
    <source>
        <dbReference type="PIRNR" id="PIRNR006247"/>
    </source>
</evidence>
<keyword evidence="8 12" id="KW-0630">Potassium</keyword>
<evidence type="ECO:0000256" key="5">
    <source>
        <dbReference type="ARBA" id="ARBA00022519"/>
    </source>
</evidence>
<feature type="binding site" evidence="13">
    <location>
        <position position="318"/>
    </location>
    <ligand>
        <name>K(+)</name>
        <dbReference type="ChEBI" id="CHEBI:29103"/>
    </ligand>
</feature>
<keyword evidence="10 12" id="KW-0406">Ion transport</keyword>
<evidence type="ECO:0000256" key="10">
    <source>
        <dbReference type="ARBA" id="ARBA00023065"/>
    </source>
</evidence>
<dbReference type="OrthoDB" id="9810952at2"/>
<dbReference type="RefSeq" id="WP_153114869.1">
    <property type="nucleotide sequence ID" value="NZ_JACIGE010000001.1"/>
</dbReference>
<keyword evidence="11 12" id="KW-0472">Membrane</keyword>
<keyword evidence="6 12" id="KW-0633">Potassium transport</keyword>
<dbReference type="InterPro" id="IPR004772">
    <property type="entry name" value="TrkH"/>
</dbReference>
<dbReference type="Pfam" id="PF02386">
    <property type="entry name" value="TrkH"/>
    <property type="match status" value="1"/>
</dbReference>
<dbReference type="Proteomes" id="UP000587070">
    <property type="component" value="Unassembled WGS sequence"/>
</dbReference>
<evidence type="ECO:0000256" key="3">
    <source>
        <dbReference type="ARBA" id="ARBA00022448"/>
    </source>
</evidence>
<dbReference type="GO" id="GO:0005886">
    <property type="term" value="C:plasma membrane"/>
    <property type="evidence" value="ECO:0007669"/>
    <property type="project" value="UniProtKB-SubCell"/>
</dbReference>
<dbReference type="AlphaFoldDB" id="A0A840G114"/>
<protein>
    <recommendedName>
        <fullName evidence="12">Trk system potassium uptake protein</fullName>
    </recommendedName>
</protein>
<feature type="transmembrane region" description="Helical" evidence="14">
    <location>
        <begin position="236"/>
        <end position="254"/>
    </location>
</feature>
<dbReference type="GO" id="GO:0046872">
    <property type="term" value="F:metal ion binding"/>
    <property type="evidence" value="ECO:0007669"/>
    <property type="project" value="UniProtKB-KW"/>
</dbReference>
<keyword evidence="7 14" id="KW-0812">Transmembrane</keyword>
<feature type="transmembrane region" description="Helical" evidence="14">
    <location>
        <begin position="275"/>
        <end position="293"/>
    </location>
</feature>
<evidence type="ECO:0000256" key="1">
    <source>
        <dbReference type="ARBA" id="ARBA00004429"/>
    </source>
</evidence>
<dbReference type="PANTHER" id="PTHR32024:SF2">
    <property type="entry name" value="TRK SYSTEM POTASSIUM UPTAKE PROTEIN TRKG-RELATED"/>
    <property type="match status" value="1"/>
</dbReference>
<comment type="subcellular location">
    <subcellularLocation>
        <location evidence="1 12">Cell inner membrane</location>
        <topology evidence="1 12">Multi-pass membrane protein</topology>
    </subcellularLocation>
</comment>
<keyword evidence="5 12" id="KW-0997">Cell inner membrane</keyword>
<proteinExistence type="inferred from homology"/>
<sequence>MLRYFPVFRVWSLFLLIFGSTMFVPMALSYFLDDGALPSFASAIALTTGGGVVLWLATRDHHRDLTTRDGFLMISLVWAGLPAFAALPLLFYLPIDMADAYFEAVSGLTASGATVLSGLDAMPPSINFWRTQMVWLGGMGLIVLAVAILPMLGIGGRQMFKSEVPGPMKDAKLTPRMGETAKGLWRIYVLITLVCALAYALAGMTPLDAVMHAFSTVALGGFSSHDASFAYWDSPLIEAIAIFFMLVSSINYAAHFLALSGRSLRPYRRDPEARYVILVLAVSVVGIAALLRYEEVYLSFVEALRYSAFNVVSVATTTGFANIDYAQWPFFAPLWMLFLCSFVTSAGSTGGGIKMMRALILYKQVYRELVRALHPTAVYPVKIGGMATPDAVLFAVLGYGFMYMVSITSMTLLLSFSGLDIVTAFSAVAASINNTGPGLGQVGPAGNFGVLSAFQTSVCTFAMLLGRLEIFALLVVLTPAFWRK</sequence>
<evidence type="ECO:0000256" key="8">
    <source>
        <dbReference type="ARBA" id="ARBA00022958"/>
    </source>
</evidence>
<comment type="similarity">
    <text evidence="2 12">Belongs to the TrkH potassium transport family.</text>
</comment>
<evidence type="ECO:0000256" key="7">
    <source>
        <dbReference type="ARBA" id="ARBA00022692"/>
    </source>
</evidence>
<keyword evidence="3 12" id="KW-0813">Transport</keyword>
<feature type="transmembrane region" description="Helical" evidence="14">
    <location>
        <begin position="38"/>
        <end position="58"/>
    </location>
</feature>
<evidence type="ECO:0000256" key="2">
    <source>
        <dbReference type="ARBA" id="ARBA00009137"/>
    </source>
</evidence>
<keyword evidence="16" id="KW-1185">Reference proteome</keyword>
<keyword evidence="13" id="KW-0479">Metal-binding</keyword>
<dbReference type="InterPro" id="IPR003445">
    <property type="entry name" value="Cat_transpt"/>
</dbReference>
<feature type="transmembrane region" description="Helical" evidence="14">
    <location>
        <begin position="70"/>
        <end position="93"/>
    </location>
</feature>
<feature type="binding site" evidence="13">
    <location>
        <position position="220"/>
    </location>
    <ligand>
        <name>K(+)</name>
        <dbReference type="ChEBI" id="CHEBI:29103"/>
    </ligand>
</feature>
<feature type="transmembrane region" description="Helical" evidence="14">
    <location>
        <begin position="133"/>
        <end position="152"/>
    </location>
</feature>
<dbReference type="GO" id="GO:0015379">
    <property type="term" value="F:potassium:chloride symporter activity"/>
    <property type="evidence" value="ECO:0007669"/>
    <property type="project" value="InterPro"/>
</dbReference>
<organism evidence="15 16">
    <name type="scientific">Rhodocyclus tenuis</name>
    <name type="common">Rhodospirillum tenue</name>
    <dbReference type="NCBI Taxonomy" id="1066"/>
    <lineage>
        <taxon>Bacteria</taxon>
        <taxon>Pseudomonadati</taxon>
        <taxon>Pseudomonadota</taxon>
        <taxon>Betaproteobacteria</taxon>
        <taxon>Rhodocyclales</taxon>
        <taxon>Rhodocyclaceae</taxon>
        <taxon>Rhodocyclus</taxon>
    </lineage>
</organism>
<comment type="function">
    <text evidence="12">Low-affinity potassium transport system. Interacts with Trk system potassium uptake protein TrkA.</text>
</comment>
<feature type="binding site" evidence="13">
    <location>
        <position position="219"/>
    </location>
    <ligand>
        <name>K(+)</name>
        <dbReference type="ChEBI" id="CHEBI:29103"/>
    </ligand>
</feature>
<evidence type="ECO:0000256" key="14">
    <source>
        <dbReference type="SAM" id="Phobius"/>
    </source>
</evidence>
<comment type="caution">
    <text evidence="15">The sequence shown here is derived from an EMBL/GenBank/DDBJ whole genome shotgun (WGS) entry which is preliminary data.</text>
</comment>
<name>A0A840G114_RHOTE</name>
<feature type="transmembrane region" description="Helical" evidence="14">
    <location>
        <begin position="334"/>
        <end position="353"/>
    </location>
</feature>
<keyword evidence="9 14" id="KW-1133">Transmembrane helix</keyword>
<feature type="transmembrane region" description="Helical" evidence="14">
    <location>
        <begin position="392"/>
        <end position="416"/>
    </location>
</feature>
<evidence type="ECO:0000313" key="15">
    <source>
        <dbReference type="EMBL" id="MBB4246153.1"/>
    </source>
</evidence>
<feature type="transmembrane region" description="Helical" evidence="14">
    <location>
        <begin position="12"/>
        <end position="32"/>
    </location>
</feature>
<evidence type="ECO:0000256" key="9">
    <source>
        <dbReference type="ARBA" id="ARBA00022989"/>
    </source>
</evidence>
<dbReference type="PANTHER" id="PTHR32024">
    <property type="entry name" value="TRK SYSTEM POTASSIUM UPTAKE PROTEIN TRKG-RELATED"/>
    <property type="match status" value="1"/>
</dbReference>
<feature type="binding site" evidence="13">
    <location>
        <position position="434"/>
    </location>
    <ligand>
        <name>K(+)</name>
        <dbReference type="ChEBI" id="CHEBI:29103"/>
    </ligand>
</feature>
<accession>A0A840G114</accession>
<evidence type="ECO:0000256" key="13">
    <source>
        <dbReference type="PIRSR" id="PIRSR006247-1"/>
    </source>
</evidence>
<keyword evidence="4 12" id="KW-1003">Cell membrane</keyword>
<feature type="transmembrane region" description="Helical" evidence="14">
    <location>
        <begin position="461"/>
        <end position="482"/>
    </location>
</feature>
<feature type="binding site" evidence="13">
    <location>
        <position position="317"/>
    </location>
    <ligand>
        <name>K(+)</name>
        <dbReference type="ChEBI" id="CHEBI:29103"/>
    </ligand>
</feature>
<feature type="transmembrane region" description="Helical" evidence="14">
    <location>
        <begin position="183"/>
        <end position="202"/>
    </location>
</feature>
<evidence type="ECO:0000256" key="6">
    <source>
        <dbReference type="ARBA" id="ARBA00022538"/>
    </source>
</evidence>
<gene>
    <name evidence="15" type="ORF">GGD90_000502</name>
</gene>
<dbReference type="EMBL" id="JACIGE010000001">
    <property type="protein sequence ID" value="MBB4246153.1"/>
    <property type="molecule type" value="Genomic_DNA"/>
</dbReference>
<evidence type="ECO:0000313" key="16">
    <source>
        <dbReference type="Proteomes" id="UP000587070"/>
    </source>
</evidence>
<evidence type="ECO:0000256" key="11">
    <source>
        <dbReference type="ARBA" id="ARBA00023136"/>
    </source>
</evidence>
<evidence type="ECO:0000256" key="4">
    <source>
        <dbReference type="ARBA" id="ARBA00022475"/>
    </source>
</evidence>
<reference evidence="15 16" key="1">
    <citation type="submission" date="2020-08" db="EMBL/GenBank/DDBJ databases">
        <title>Genome sequencing of Purple Non-Sulfur Bacteria from various extreme environments.</title>
        <authorList>
            <person name="Mayer M."/>
        </authorList>
    </citation>
    <scope>NUCLEOTIDE SEQUENCE [LARGE SCALE GENOMIC DNA]</scope>
    <source>
        <strain evidence="15 16">2761</strain>
    </source>
</reference>